<gene>
    <name evidence="2" type="ordered locus">RLO149_c033730</name>
</gene>
<dbReference type="EMBL" id="CP002623">
    <property type="protein sequence ID" value="AEI95314.1"/>
    <property type="molecule type" value="Genomic_DNA"/>
</dbReference>
<name>F7ZLA8_ROSLO</name>
<dbReference type="KEGG" id="rli:RLO149_c033730"/>
<accession>F7ZLA8</accession>
<proteinExistence type="predicted"/>
<organism evidence="2 3">
    <name type="scientific">Roseobacter litoralis (strain ATCC 49566 / DSM 6996 / JCM 21268 / NBRC 15278 / OCh 149)</name>
    <dbReference type="NCBI Taxonomy" id="391595"/>
    <lineage>
        <taxon>Bacteria</taxon>
        <taxon>Pseudomonadati</taxon>
        <taxon>Pseudomonadota</taxon>
        <taxon>Alphaproteobacteria</taxon>
        <taxon>Rhodobacterales</taxon>
        <taxon>Roseobacteraceae</taxon>
        <taxon>Roseobacter</taxon>
    </lineage>
</organism>
<evidence type="ECO:0000313" key="2">
    <source>
        <dbReference type="EMBL" id="AEI95314.1"/>
    </source>
</evidence>
<dbReference type="HOGENOM" id="CLU_2556161_0_0_5"/>
<protein>
    <submittedName>
        <fullName evidence="2">Uncharacterized protein</fullName>
    </submittedName>
</protein>
<dbReference type="Proteomes" id="UP000001353">
    <property type="component" value="Chromosome"/>
</dbReference>
<dbReference type="STRING" id="391595.RLO149_c033730"/>
<sequence length="82" mass="9007">MKPRGWVATGKPAAKGKADVPDDRQVWPKQQLTRPAIGSTRCDPMAGLKKTVRCKPATTRYVHALTARCEVTALRSAHRTPL</sequence>
<evidence type="ECO:0000313" key="3">
    <source>
        <dbReference type="Proteomes" id="UP000001353"/>
    </source>
</evidence>
<reference evidence="2 3" key="1">
    <citation type="journal article" date="2011" name="BMC Genomics">
        <title>Comparative genome analysis and genome-guided physiological analysis of Roseobacter litoralis.</title>
        <authorList>
            <person name="Kalhoefer D."/>
            <person name="Thole S."/>
            <person name="Voget S."/>
            <person name="Lehmann R."/>
            <person name="Liesegang H."/>
            <person name="Wollher A."/>
            <person name="Daniel R."/>
            <person name="Simon M."/>
            <person name="Brinkhoff T."/>
        </authorList>
    </citation>
    <scope>NUCLEOTIDE SEQUENCE [LARGE SCALE GENOMIC DNA]</scope>
    <source>
        <strain evidence="3">ATCC 49566 / DSM 6996 / JCM 21268 / NBRC 15278 / OCh 149</strain>
    </source>
</reference>
<evidence type="ECO:0000256" key="1">
    <source>
        <dbReference type="SAM" id="MobiDB-lite"/>
    </source>
</evidence>
<dbReference type="AlphaFoldDB" id="F7ZLA8"/>
<feature type="region of interest" description="Disordered" evidence="1">
    <location>
        <begin position="1"/>
        <end position="21"/>
    </location>
</feature>
<keyword evidence="3" id="KW-1185">Reference proteome</keyword>